<keyword evidence="2 5" id="KW-0812">Transmembrane</keyword>
<sequence length="84" mass="9762">MREIFGWYAGFVYSLYLLPQIIKTYTTKSVEDLSVVSLWITFSGGLGMFIYLIGQDNLYPVKFKNIIGLLSITTLLVLYYKYKK</sequence>
<feature type="transmembrane region" description="Helical" evidence="5">
    <location>
        <begin position="66"/>
        <end position="82"/>
    </location>
</feature>
<dbReference type="Gene3D" id="1.20.1280.290">
    <property type="match status" value="1"/>
</dbReference>
<proteinExistence type="predicted"/>
<organism evidence="6">
    <name type="scientific">viral metagenome</name>
    <dbReference type="NCBI Taxonomy" id="1070528"/>
    <lineage>
        <taxon>unclassified sequences</taxon>
        <taxon>metagenomes</taxon>
        <taxon>organismal metagenomes</taxon>
    </lineage>
</organism>
<reference evidence="6" key="1">
    <citation type="journal article" date="2020" name="Nature">
        <title>Giant virus diversity and host interactions through global metagenomics.</title>
        <authorList>
            <person name="Schulz F."/>
            <person name="Roux S."/>
            <person name="Paez-Espino D."/>
            <person name="Jungbluth S."/>
            <person name="Walsh D.A."/>
            <person name="Denef V.J."/>
            <person name="McMahon K.D."/>
            <person name="Konstantinidis K.T."/>
            <person name="Eloe-Fadrosh E.A."/>
            <person name="Kyrpides N.C."/>
            <person name="Woyke T."/>
        </authorList>
    </citation>
    <scope>NUCLEOTIDE SEQUENCE</scope>
    <source>
        <strain evidence="6">GVMAG-S-1024976-23</strain>
    </source>
</reference>
<feature type="transmembrane region" description="Helical" evidence="5">
    <location>
        <begin position="34"/>
        <end position="54"/>
    </location>
</feature>
<keyword evidence="3 5" id="KW-1133">Transmembrane helix</keyword>
<evidence type="ECO:0000256" key="4">
    <source>
        <dbReference type="ARBA" id="ARBA00023136"/>
    </source>
</evidence>
<feature type="transmembrane region" description="Helical" evidence="5">
    <location>
        <begin position="6"/>
        <end position="22"/>
    </location>
</feature>
<dbReference type="EMBL" id="MN740601">
    <property type="protein sequence ID" value="QHS78555.1"/>
    <property type="molecule type" value="Genomic_DNA"/>
</dbReference>
<dbReference type="Pfam" id="PF04193">
    <property type="entry name" value="PQ-loop"/>
    <property type="match status" value="1"/>
</dbReference>
<dbReference type="SMART" id="SM00679">
    <property type="entry name" value="CTNS"/>
    <property type="match status" value="1"/>
</dbReference>
<evidence type="ECO:0008006" key="7">
    <source>
        <dbReference type="Google" id="ProtNLM"/>
    </source>
</evidence>
<dbReference type="AlphaFoldDB" id="A0A6C0AGR9"/>
<evidence type="ECO:0000256" key="3">
    <source>
        <dbReference type="ARBA" id="ARBA00022989"/>
    </source>
</evidence>
<protein>
    <recommendedName>
        <fullName evidence="7">MtN3 and saliva related transmembrane protein</fullName>
    </recommendedName>
</protein>
<evidence type="ECO:0000256" key="1">
    <source>
        <dbReference type="ARBA" id="ARBA00004141"/>
    </source>
</evidence>
<accession>A0A6C0AGR9</accession>
<dbReference type="GO" id="GO:0016020">
    <property type="term" value="C:membrane"/>
    <property type="evidence" value="ECO:0007669"/>
    <property type="project" value="UniProtKB-SubCell"/>
</dbReference>
<evidence type="ECO:0000256" key="5">
    <source>
        <dbReference type="SAM" id="Phobius"/>
    </source>
</evidence>
<dbReference type="InterPro" id="IPR006603">
    <property type="entry name" value="PQ-loop_rpt"/>
</dbReference>
<comment type="subcellular location">
    <subcellularLocation>
        <location evidence="1">Membrane</location>
        <topology evidence="1">Multi-pass membrane protein</topology>
    </subcellularLocation>
</comment>
<keyword evidence="4 5" id="KW-0472">Membrane</keyword>
<evidence type="ECO:0000313" key="6">
    <source>
        <dbReference type="EMBL" id="QHS78555.1"/>
    </source>
</evidence>
<name>A0A6C0AGR9_9ZZZZ</name>
<evidence type="ECO:0000256" key="2">
    <source>
        <dbReference type="ARBA" id="ARBA00022692"/>
    </source>
</evidence>